<dbReference type="OrthoDB" id="290987at2"/>
<accession>A0A368KXQ8</accession>
<reference evidence="2 3" key="1">
    <citation type="submission" date="2018-07" db="EMBL/GenBank/DDBJ databases">
        <title>Comparative genomes isolates from brazilian mangrove.</title>
        <authorList>
            <person name="De Araujo J.E."/>
            <person name="Taketani R.G."/>
            <person name="Silva M.C.P."/>
            <person name="Lourenco M.V."/>
            <person name="Oliveira V.M."/>
            <person name="Andreote F.D."/>
        </authorList>
    </citation>
    <scope>NUCLEOTIDE SEQUENCE [LARGE SCALE GENOMIC DNA]</scope>
    <source>
        <strain evidence="2 3">HEX PRIS-MGV</strain>
    </source>
</reference>
<sequence length="274" mass="30458">MKTQRKGSSLVEFALVSLVLYLLLGAILTFGHALYVAQQVQMSADFLAREISRRPLSVQDESLRDALADGTINSTIFNEELLIFDLNQLSDRTDAEELQETIANWPIVNRMLSVVMINNGTNFQIPGAVPRVINGKTRIQIAKTFAAESDQDDDWVDVVEEVLTSAGDSLYPPDTDAGGVVALRINYPIHSVFFTAMDPPPKDAKFADPNANFMEVANPGEEFTEAAPKKLDPRTELYGGDKGLGRQYAWGTQVRPYRRIVSGQAIYRREVFTQ</sequence>
<dbReference type="InterPro" id="IPR012495">
    <property type="entry name" value="TadE-like_dom"/>
</dbReference>
<name>A0A368KXQ8_9BACT</name>
<evidence type="ECO:0000259" key="1">
    <source>
        <dbReference type="Pfam" id="PF07811"/>
    </source>
</evidence>
<dbReference type="RefSeq" id="WP_114367530.1">
    <property type="nucleotide sequence ID" value="NZ_QPEX01000010.1"/>
</dbReference>
<dbReference type="EMBL" id="QPEX01000010">
    <property type="protein sequence ID" value="RCS54465.1"/>
    <property type="molecule type" value="Genomic_DNA"/>
</dbReference>
<evidence type="ECO:0000313" key="2">
    <source>
        <dbReference type="EMBL" id="RCS54465.1"/>
    </source>
</evidence>
<evidence type="ECO:0000313" key="3">
    <source>
        <dbReference type="Proteomes" id="UP000253562"/>
    </source>
</evidence>
<organism evidence="2 3">
    <name type="scientific">Bremerella cremea</name>
    <dbReference type="NCBI Taxonomy" id="1031537"/>
    <lineage>
        <taxon>Bacteria</taxon>
        <taxon>Pseudomonadati</taxon>
        <taxon>Planctomycetota</taxon>
        <taxon>Planctomycetia</taxon>
        <taxon>Pirellulales</taxon>
        <taxon>Pirellulaceae</taxon>
        <taxon>Bremerella</taxon>
    </lineage>
</organism>
<gene>
    <name evidence="2" type="ORF">DTL42_04805</name>
</gene>
<comment type="caution">
    <text evidence="2">The sequence shown here is derived from an EMBL/GenBank/DDBJ whole genome shotgun (WGS) entry which is preliminary data.</text>
</comment>
<protein>
    <recommendedName>
        <fullName evidence="1">TadE-like domain-containing protein</fullName>
    </recommendedName>
</protein>
<feature type="domain" description="TadE-like" evidence="1">
    <location>
        <begin position="7"/>
        <end position="49"/>
    </location>
</feature>
<proteinExistence type="predicted"/>
<dbReference type="Pfam" id="PF07811">
    <property type="entry name" value="TadE"/>
    <property type="match status" value="1"/>
</dbReference>
<dbReference type="Proteomes" id="UP000253562">
    <property type="component" value="Unassembled WGS sequence"/>
</dbReference>
<dbReference type="AlphaFoldDB" id="A0A368KXQ8"/>